<gene>
    <name evidence="1" type="ORF">ICL16_00765</name>
</gene>
<dbReference type="RefSeq" id="WP_190824993.1">
    <property type="nucleotide sequence ID" value="NZ_CAWPPI010000008.1"/>
</dbReference>
<dbReference type="AlphaFoldDB" id="A0A8J6XI88"/>
<evidence type="ECO:0000313" key="1">
    <source>
        <dbReference type="EMBL" id="MBD2770692.1"/>
    </source>
</evidence>
<name>A0A8J6XI88_9CYAN</name>
<evidence type="ECO:0000313" key="2">
    <source>
        <dbReference type="Proteomes" id="UP000629098"/>
    </source>
</evidence>
<protein>
    <submittedName>
        <fullName evidence="1">Uncharacterized protein</fullName>
    </submittedName>
</protein>
<dbReference type="Proteomes" id="UP000629098">
    <property type="component" value="Unassembled WGS sequence"/>
</dbReference>
<dbReference type="EMBL" id="JACXAE010000008">
    <property type="protein sequence ID" value="MBD2770692.1"/>
    <property type="molecule type" value="Genomic_DNA"/>
</dbReference>
<keyword evidence="2" id="KW-1185">Reference proteome</keyword>
<accession>A0A8J6XI88</accession>
<proteinExistence type="predicted"/>
<reference evidence="1" key="1">
    <citation type="submission" date="2020-09" db="EMBL/GenBank/DDBJ databases">
        <title>Iningainema tapete sp. nov. (Scytonemataceae, Cyanobacteria) from greenhouses in central Florida (USA) produces two types of nodularin with biosynthetic potential for microcystin-LR and anabaenopeptins.</title>
        <authorList>
            <person name="Berthold D.E."/>
            <person name="Lefler F.W."/>
            <person name="Huang I.-S."/>
            <person name="Abdulla H."/>
            <person name="Zimba P.V."/>
            <person name="Laughinghouse H.D. IV."/>
        </authorList>
    </citation>
    <scope>NUCLEOTIDE SEQUENCE</scope>
    <source>
        <strain evidence="1">BLCCT55</strain>
    </source>
</reference>
<comment type="caution">
    <text evidence="1">The sequence shown here is derived from an EMBL/GenBank/DDBJ whole genome shotgun (WGS) entry which is preliminary data.</text>
</comment>
<sequence>MKILKKNPSPLNQKNPPPRGLLLLLLIASLVIAPTVAAVLSPSSVLLYLKAWGIEYQFQKGDIQRSQR</sequence>
<organism evidence="1 2">
    <name type="scientific">Iningainema tapete BLCC-T55</name>
    <dbReference type="NCBI Taxonomy" id="2748662"/>
    <lineage>
        <taxon>Bacteria</taxon>
        <taxon>Bacillati</taxon>
        <taxon>Cyanobacteriota</taxon>
        <taxon>Cyanophyceae</taxon>
        <taxon>Nostocales</taxon>
        <taxon>Scytonemataceae</taxon>
        <taxon>Iningainema tapete</taxon>
    </lineage>
</organism>